<dbReference type="Proteomes" id="UP000800040">
    <property type="component" value="Unassembled WGS sequence"/>
</dbReference>
<evidence type="ECO:0000313" key="1">
    <source>
        <dbReference type="EMBL" id="KAF1839566.1"/>
    </source>
</evidence>
<organism evidence="1 2">
    <name type="scientific">Decorospora gaudefroyi</name>
    <dbReference type="NCBI Taxonomy" id="184978"/>
    <lineage>
        <taxon>Eukaryota</taxon>
        <taxon>Fungi</taxon>
        <taxon>Dikarya</taxon>
        <taxon>Ascomycota</taxon>
        <taxon>Pezizomycotina</taxon>
        <taxon>Dothideomycetes</taxon>
        <taxon>Pleosporomycetidae</taxon>
        <taxon>Pleosporales</taxon>
        <taxon>Pleosporineae</taxon>
        <taxon>Pleosporaceae</taxon>
        <taxon>Decorospora</taxon>
    </lineage>
</organism>
<evidence type="ECO:0000313" key="2">
    <source>
        <dbReference type="Proteomes" id="UP000800040"/>
    </source>
</evidence>
<accession>A0A6A5KX30</accession>
<protein>
    <submittedName>
        <fullName evidence="1">Uncharacterized protein</fullName>
    </submittedName>
</protein>
<reference evidence="1" key="1">
    <citation type="submission" date="2020-01" db="EMBL/GenBank/DDBJ databases">
        <authorList>
            <consortium name="DOE Joint Genome Institute"/>
            <person name="Haridas S."/>
            <person name="Albert R."/>
            <person name="Binder M."/>
            <person name="Bloem J."/>
            <person name="Labutti K."/>
            <person name="Salamov A."/>
            <person name="Andreopoulos B."/>
            <person name="Baker S.E."/>
            <person name="Barry K."/>
            <person name="Bills G."/>
            <person name="Bluhm B.H."/>
            <person name="Cannon C."/>
            <person name="Castanera R."/>
            <person name="Culley D.E."/>
            <person name="Daum C."/>
            <person name="Ezra D."/>
            <person name="Gonzalez J.B."/>
            <person name="Henrissat B."/>
            <person name="Kuo A."/>
            <person name="Liang C."/>
            <person name="Lipzen A."/>
            <person name="Lutzoni F."/>
            <person name="Magnuson J."/>
            <person name="Mondo S."/>
            <person name="Nolan M."/>
            <person name="Ohm R."/>
            <person name="Pangilinan J."/>
            <person name="Park H.-J."/>
            <person name="Ramirez L."/>
            <person name="Alfaro M."/>
            <person name="Sun H."/>
            <person name="Tritt A."/>
            <person name="Yoshinaga Y."/>
            <person name="Zwiers L.-H."/>
            <person name="Turgeon B.G."/>
            <person name="Goodwin S.B."/>
            <person name="Spatafora J.W."/>
            <person name="Crous P.W."/>
            <person name="Grigoriev I.V."/>
        </authorList>
    </citation>
    <scope>NUCLEOTIDE SEQUENCE</scope>
    <source>
        <strain evidence="1">P77</strain>
    </source>
</reference>
<name>A0A6A5KX30_9PLEO</name>
<dbReference type="EMBL" id="ML975244">
    <property type="protein sequence ID" value="KAF1839566.1"/>
    <property type="molecule type" value="Genomic_DNA"/>
</dbReference>
<gene>
    <name evidence="1" type="ORF">BDW02DRAFT_493</name>
</gene>
<keyword evidence="2" id="KW-1185">Reference proteome</keyword>
<sequence length="104" mass="11595">MGSECGPANIELAACPKNQDTKPVRKLRVEIRAVITPDCHGDTEIVHTWGTVDTGFICFCIMVERFSFIHVVSSSLVTAAYAVFYRRHHSVPEWSTMITSTVSH</sequence>
<proteinExistence type="predicted"/>
<dbReference type="AlphaFoldDB" id="A0A6A5KX30"/>